<sequence length="237" mass="27049">MEKLESENVSLEFQVQSLMKEQDNVKTKYQKLFDSIKRTQNQTQGEINALIENVNQKTYAYADVRAQNQDLLIRISELKAKLKNAEKGKSVNTKFEKDNAYHNLHCVTPVNKPVFQKKIVAPKTEEKHVLSKKVTLQTSPNKQQTVETNKNVIAPGMYKVKKTQNTNTNKVKSVLSSIGLRAISSVRRPSHKDSLFKNSVLSNTKNFVIPNIIHFTTIRISNKLDKQKEKGKIGRLD</sequence>
<evidence type="ECO:0000256" key="1">
    <source>
        <dbReference type="SAM" id="Coils"/>
    </source>
</evidence>
<gene>
    <name evidence="3" type="ORF">Tco_0936754</name>
</gene>
<dbReference type="Proteomes" id="UP001151760">
    <property type="component" value="Unassembled WGS sequence"/>
</dbReference>
<dbReference type="Pfam" id="PF26022">
    <property type="entry name" value="CC_Liprin_beta"/>
    <property type="match status" value="1"/>
</dbReference>
<accession>A0ABQ5DD16</accession>
<protein>
    <recommendedName>
        <fullName evidence="2">Liprin-beta-1/2 coiled-coil domain-containing protein</fullName>
    </recommendedName>
</protein>
<evidence type="ECO:0000313" key="4">
    <source>
        <dbReference type="Proteomes" id="UP001151760"/>
    </source>
</evidence>
<evidence type="ECO:0000259" key="2">
    <source>
        <dbReference type="Pfam" id="PF26022"/>
    </source>
</evidence>
<dbReference type="InterPro" id="IPR058914">
    <property type="entry name" value="LIPB1/2_CC"/>
</dbReference>
<organism evidence="3 4">
    <name type="scientific">Tanacetum coccineum</name>
    <dbReference type="NCBI Taxonomy" id="301880"/>
    <lineage>
        <taxon>Eukaryota</taxon>
        <taxon>Viridiplantae</taxon>
        <taxon>Streptophyta</taxon>
        <taxon>Embryophyta</taxon>
        <taxon>Tracheophyta</taxon>
        <taxon>Spermatophyta</taxon>
        <taxon>Magnoliopsida</taxon>
        <taxon>eudicotyledons</taxon>
        <taxon>Gunneridae</taxon>
        <taxon>Pentapetalae</taxon>
        <taxon>asterids</taxon>
        <taxon>campanulids</taxon>
        <taxon>Asterales</taxon>
        <taxon>Asteraceae</taxon>
        <taxon>Asteroideae</taxon>
        <taxon>Anthemideae</taxon>
        <taxon>Anthemidinae</taxon>
        <taxon>Tanacetum</taxon>
    </lineage>
</organism>
<proteinExistence type="predicted"/>
<comment type="caution">
    <text evidence="3">The sequence shown here is derived from an EMBL/GenBank/DDBJ whole genome shotgun (WGS) entry which is preliminary data.</text>
</comment>
<feature type="coiled-coil region" evidence="1">
    <location>
        <begin position="61"/>
        <end position="88"/>
    </location>
</feature>
<keyword evidence="1" id="KW-0175">Coiled coil</keyword>
<reference evidence="3" key="2">
    <citation type="submission" date="2022-01" db="EMBL/GenBank/DDBJ databases">
        <authorList>
            <person name="Yamashiro T."/>
            <person name="Shiraishi A."/>
            <person name="Satake H."/>
            <person name="Nakayama K."/>
        </authorList>
    </citation>
    <scope>NUCLEOTIDE SEQUENCE</scope>
</reference>
<evidence type="ECO:0000313" key="3">
    <source>
        <dbReference type="EMBL" id="GJT36889.1"/>
    </source>
</evidence>
<reference evidence="3" key="1">
    <citation type="journal article" date="2022" name="Int. J. Mol. Sci.">
        <title>Draft Genome of Tanacetum Coccineum: Genomic Comparison of Closely Related Tanacetum-Family Plants.</title>
        <authorList>
            <person name="Yamashiro T."/>
            <person name="Shiraishi A."/>
            <person name="Nakayama K."/>
            <person name="Satake H."/>
        </authorList>
    </citation>
    <scope>NUCLEOTIDE SEQUENCE</scope>
</reference>
<name>A0ABQ5DD16_9ASTR</name>
<dbReference type="EMBL" id="BQNB010015178">
    <property type="protein sequence ID" value="GJT36889.1"/>
    <property type="molecule type" value="Genomic_DNA"/>
</dbReference>
<keyword evidence="4" id="KW-1185">Reference proteome</keyword>
<feature type="domain" description="Liprin-beta-1/2 coiled-coil" evidence="2">
    <location>
        <begin position="1"/>
        <end position="92"/>
    </location>
</feature>